<protein>
    <submittedName>
        <fullName evidence="1">Uncharacterized protein</fullName>
    </submittedName>
</protein>
<dbReference type="EMBL" id="JAWIZZ010000047">
    <property type="protein sequence ID" value="KAK5779307.1"/>
    <property type="molecule type" value="Genomic_DNA"/>
</dbReference>
<comment type="caution">
    <text evidence="1">The sequence shown here is derived from an EMBL/GenBank/DDBJ whole genome shotgun (WGS) entry which is preliminary data.</text>
</comment>
<evidence type="ECO:0000313" key="1">
    <source>
        <dbReference type="EMBL" id="KAK5779307.1"/>
    </source>
</evidence>
<accession>A0AAN7WN07</accession>
<name>A0AAN7WN07_9SACH</name>
<gene>
    <name evidence="1" type="ORF">RI543_003197</name>
</gene>
<sequence>MFKYRGFLYMFNALLPKPDKNFIKPWIYESLVAGNLNYMEYPITVLRLKPTWLPRGKGTNSVVE</sequence>
<organism evidence="1 2">
    <name type="scientific">Arxiozyma heterogenica</name>
    <dbReference type="NCBI Taxonomy" id="278026"/>
    <lineage>
        <taxon>Eukaryota</taxon>
        <taxon>Fungi</taxon>
        <taxon>Dikarya</taxon>
        <taxon>Ascomycota</taxon>
        <taxon>Saccharomycotina</taxon>
        <taxon>Saccharomycetes</taxon>
        <taxon>Saccharomycetales</taxon>
        <taxon>Saccharomycetaceae</taxon>
        <taxon>Arxiozyma</taxon>
    </lineage>
</organism>
<evidence type="ECO:0000313" key="2">
    <source>
        <dbReference type="Proteomes" id="UP001306508"/>
    </source>
</evidence>
<keyword evidence="2" id="KW-1185">Reference proteome</keyword>
<proteinExistence type="predicted"/>
<dbReference type="AlphaFoldDB" id="A0AAN7WN07"/>
<dbReference type="Proteomes" id="UP001306508">
    <property type="component" value="Unassembled WGS sequence"/>
</dbReference>
<reference evidence="2" key="1">
    <citation type="submission" date="2023-07" db="EMBL/GenBank/DDBJ databases">
        <title>A draft genome of Kazachstania heterogenica Y-27499.</title>
        <authorList>
            <person name="Donic C."/>
            <person name="Kralova J.S."/>
            <person name="Fidel L."/>
            <person name="Ben-Dor S."/>
            <person name="Jung S."/>
        </authorList>
    </citation>
    <scope>NUCLEOTIDE SEQUENCE [LARGE SCALE GENOMIC DNA]</scope>
    <source>
        <strain evidence="2">Y27499</strain>
    </source>
</reference>